<dbReference type="GO" id="GO:0005737">
    <property type="term" value="C:cytoplasm"/>
    <property type="evidence" value="ECO:0007669"/>
    <property type="project" value="TreeGrafter"/>
</dbReference>
<dbReference type="InterPro" id="IPR003595">
    <property type="entry name" value="Tyr_Pase_cat"/>
</dbReference>
<dbReference type="Proteomes" id="UP000183894">
    <property type="component" value="Unassembled WGS sequence"/>
</dbReference>
<evidence type="ECO:0000313" key="6">
    <source>
        <dbReference type="Proteomes" id="UP000183894"/>
    </source>
</evidence>
<protein>
    <submittedName>
        <fullName evidence="5">Dual specificity phosphatase, catalytic domain</fullName>
    </submittedName>
</protein>
<evidence type="ECO:0000259" key="4">
    <source>
        <dbReference type="PROSITE" id="PS50056"/>
    </source>
</evidence>
<dbReference type="CDD" id="cd14498">
    <property type="entry name" value="DSP"/>
    <property type="match status" value="1"/>
</dbReference>
<sequence length="161" mass="17346">MPTNPPGSGDADSTLHVRPFGYVEPHPVVCRIGDEALFLGNKHAADSEAHDHAFDFVVSATEDAYPATTHHRPLVDGPGNDWQDFESAVETVRRLRREPGCVLVHCTAGISRSSTLLATALAAESDTRFSDALARVQEARPHAIPHPALHKLAVTYLAANP</sequence>
<evidence type="ECO:0000256" key="2">
    <source>
        <dbReference type="ARBA" id="ARBA00022912"/>
    </source>
</evidence>
<dbReference type="PROSITE" id="PS50056">
    <property type="entry name" value="TYR_PHOSPHATASE_2"/>
    <property type="match status" value="1"/>
</dbReference>
<proteinExistence type="predicted"/>
<reference evidence="5 6" key="1">
    <citation type="submission" date="2016-10" db="EMBL/GenBank/DDBJ databases">
        <authorList>
            <person name="de Groot N.N."/>
        </authorList>
    </citation>
    <scope>NUCLEOTIDE SEQUENCE [LARGE SCALE GENOMIC DNA]</scope>
    <source>
        <strain evidence="5 6">CDM_5</strain>
    </source>
</reference>
<dbReference type="AlphaFoldDB" id="A0A1H7NEE7"/>
<dbReference type="InterPro" id="IPR000340">
    <property type="entry name" value="Dual-sp_phosphatase_cat-dom"/>
</dbReference>
<evidence type="ECO:0000259" key="3">
    <source>
        <dbReference type="PROSITE" id="PS50054"/>
    </source>
</evidence>
<dbReference type="PROSITE" id="PS00383">
    <property type="entry name" value="TYR_PHOSPHATASE_1"/>
    <property type="match status" value="1"/>
</dbReference>
<dbReference type="PANTHER" id="PTHR46377">
    <property type="entry name" value="DUAL SPECIFICITY PROTEIN PHOSPHATASE 19"/>
    <property type="match status" value="1"/>
</dbReference>
<dbReference type="GO" id="GO:0008579">
    <property type="term" value="F:JUN kinase phosphatase activity"/>
    <property type="evidence" value="ECO:0007669"/>
    <property type="project" value="TreeGrafter"/>
</dbReference>
<dbReference type="OrthoDB" id="204030at2157"/>
<gene>
    <name evidence="5" type="ORF">SAMN04488691_103284</name>
</gene>
<dbReference type="InterPro" id="IPR016130">
    <property type="entry name" value="Tyr_Pase_AS"/>
</dbReference>
<keyword evidence="1" id="KW-0378">Hydrolase</keyword>
<organism evidence="5 6">
    <name type="scientific">Haloferax larsenii</name>
    <dbReference type="NCBI Taxonomy" id="302484"/>
    <lineage>
        <taxon>Archaea</taxon>
        <taxon>Methanobacteriati</taxon>
        <taxon>Methanobacteriota</taxon>
        <taxon>Stenosarchaea group</taxon>
        <taxon>Halobacteria</taxon>
        <taxon>Halobacteriales</taxon>
        <taxon>Haloferacaceae</taxon>
        <taxon>Haloferax</taxon>
    </lineage>
</organism>
<dbReference type="EMBL" id="FOAD01000003">
    <property type="protein sequence ID" value="SEL21824.1"/>
    <property type="molecule type" value="Genomic_DNA"/>
</dbReference>
<dbReference type="PROSITE" id="PS50054">
    <property type="entry name" value="TYR_PHOSPHATASE_DUAL"/>
    <property type="match status" value="1"/>
</dbReference>
<feature type="domain" description="Tyrosine-protein phosphatase" evidence="3">
    <location>
        <begin position="26"/>
        <end position="161"/>
    </location>
</feature>
<dbReference type="InterPro" id="IPR020422">
    <property type="entry name" value="TYR_PHOSPHATASE_DUAL_dom"/>
</dbReference>
<evidence type="ECO:0000313" key="5">
    <source>
        <dbReference type="EMBL" id="SEL21824.1"/>
    </source>
</evidence>
<dbReference type="SMART" id="SM00404">
    <property type="entry name" value="PTPc_motif"/>
    <property type="match status" value="1"/>
</dbReference>
<dbReference type="Pfam" id="PF00782">
    <property type="entry name" value="DSPc"/>
    <property type="match status" value="1"/>
</dbReference>
<keyword evidence="2" id="KW-0904">Protein phosphatase</keyword>
<evidence type="ECO:0000256" key="1">
    <source>
        <dbReference type="ARBA" id="ARBA00022801"/>
    </source>
</evidence>
<dbReference type="InterPro" id="IPR029021">
    <property type="entry name" value="Prot-tyrosine_phosphatase-like"/>
</dbReference>
<dbReference type="SUPFAM" id="SSF52799">
    <property type="entry name" value="(Phosphotyrosine protein) phosphatases II"/>
    <property type="match status" value="1"/>
</dbReference>
<dbReference type="RefSeq" id="WP_074793303.1">
    <property type="nucleotide sequence ID" value="NZ_FOAD01000003.1"/>
</dbReference>
<name>A0A1H7NEE7_HALLR</name>
<accession>A0A1H7NEE7</accession>
<dbReference type="PANTHER" id="PTHR46377:SF1">
    <property type="entry name" value="DUAL SPECIFICITY PROTEIN PHOSPHATASE 19"/>
    <property type="match status" value="1"/>
</dbReference>
<dbReference type="InterPro" id="IPR000387">
    <property type="entry name" value="Tyr_Pase_dom"/>
</dbReference>
<feature type="domain" description="Tyrosine specific protein phosphatases" evidence="4">
    <location>
        <begin position="83"/>
        <end position="151"/>
    </location>
</feature>
<dbReference type="Gene3D" id="3.90.190.10">
    <property type="entry name" value="Protein tyrosine phosphatase superfamily"/>
    <property type="match status" value="1"/>
</dbReference>